<evidence type="ECO:0000313" key="2">
    <source>
        <dbReference type="EMBL" id="PSR91246.1"/>
    </source>
</evidence>
<sequence length="587" mass="66746">MKINKWKGQSQVSVNESMDGYDEILAEKDKDGFASDMNVYLIFSIAVVESAMSILNVRPLQPLPYSVDSRSTNNADEEAHGPRMPGITKDNSVRSYCSHGSRRDAAMITQPESRAVVAAPNSPPTPMLILSWNYQGVRRPRIGNALTELVRAHHPSIAFLMETMNRSNTMEKIRSLKLDHNCYVDPIGLSGGLALWWKDDMGLEVDSKHASEKEGSNNPKQYQIMAFESMLNDCGLTDLETKGQMFTWLNKRTHDHFIMKRIDKAYSSEAWRETFPQALVLVELAIGFDHCLLILDTDLSPRKVNRPFRFESMWTTEEECELIISDAWKEEVLGSNSFQFVKKRRPDGSALSKVSDFIFQGCGHWHLLLLRSQVTEEEVQAIATIPISSSNSKDQLVWHFTANGIYSVKSGYSIAFTQYTTSKPIKAESSRPTPEIVWKKIWSTPSPPKVKHLIRKDIKNWIASHENLKRRKCVLGYWKARNEFVFNSNVPDPRLIILQAKAASTDYLNVVYNLRGISHVSSAFVTEAWTIRVACLNAVISKYIFESDSLKVVTCISSGGRNANWEIKTRVEDILEWAKSMEWSFSW</sequence>
<comment type="caution">
    <text evidence="2">The sequence shown here is derived from an EMBL/GenBank/DDBJ whole genome shotgun (WGS) entry which is preliminary data.</text>
</comment>
<keyword evidence="3" id="KW-1185">Reference proteome</keyword>
<evidence type="ECO:0000313" key="3">
    <source>
        <dbReference type="Proteomes" id="UP000241394"/>
    </source>
</evidence>
<feature type="region of interest" description="Disordered" evidence="1">
    <location>
        <begin position="68"/>
        <end position="92"/>
    </location>
</feature>
<organism evidence="2 3">
    <name type="scientific">Actinidia chinensis var. chinensis</name>
    <name type="common">Chinese soft-hair kiwi</name>
    <dbReference type="NCBI Taxonomy" id="1590841"/>
    <lineage>
        <taxon>Eukaryota</taxon>
        <taxon>Viridiplantae</taxon>
        <taxon>Streptophyta</taxon>
        <taxon>Embryophyta</taxon>
        <taxon>Tracheophyta</taxon>
        <taxon>Spermatophyta</taxon>
        <taxon>Magnoliopsida</taxon>
        <taxon>eudicotyledons</taxon>
        <taxon>Gunneridae</taxon>
        <taxon>Pentapetalae</taxon>
        <taxon>asterids</taxon>
        <taxon>Ericales</taxon>
        <taxon>Actinidiaceae</taxon>
        <taxon>Actinidia</taxon>
    </lineage>
</organism>
<dbReference type="OrthoDB" id="1938822at2759"/>
<proteinExistence type="predicted"/>
<dbReference type="STRING" id="1590841.A0A2R6PH88"/>
<dbReference type="SUPFAM" id="SSF56219">
    <property type="entry name" value="DNase I-like"/>
    <property type="match status" value="1"/>
</dbReference>
<dbReference type="PANTHER" id="PTHR33710">
    <property type="entry name" value="BNAC02G09200D PROTEIN"/>
    <property type="match status" value="1"/>
</dbReference>
<dbReference type="InterPro" id="IPR036691">
    <property type="entry name" value="Endo/exonu/phosph_ase_sf"/>
</dbReference>
<dbReference type="Gene3D" id="3.60.10.10">
    <property type="entry name" value="Endonuclease/exonuclease/phosphatase"/>
    <property type="match status" value="1"/>
</dbReference>
<dbReference type="PANTHER" id="PTHR33710:SF77">
    <property type="entry name" value="DNASE I-LIKE SUPERFAMILY PROTEIN"/>
    <property type="match status" value="1"/>
</dbReference>
<gene>
    <name evidence="2" type="ORF">CEY00_Acc28589</name>
</gene>
<dbReference type="Gramene" id="PSR91246">
    <property type="protein sequence ID" value="PSR91246"/>
    <property type="gene ID" value="CEY00_Acc28589"/>
</dbReference>
<dbReference type="Proteomes" id="UP000241394">
    <property type="component" value="Chromosome LG25"/>
</dbReference>
<reference evidence="2 3" key="1">
    <citation type="submission" date="2017-07" db="EMBL/GenBank/DDBJ databases">
        <title>An improved, manually edited Actinidia chinensis var. chinensis (kiwifruit) genome highlights the challenges associated with draft genomes and gene prediction in plants.</title>
        <authorList>
            <person name="Pilkington S."/>
            <person name="Crowhurst R."/>
            <person name="Hilario E."/>
            <person name="Nardozza S."/>
            <person name="Fraser L."/>
            <person name="Peng Y."/>
            <person name="Gunaseelan K."/>
            <person name="Simpson R."/>
            <person name="Tahir J."/>
            <person name="Deroles S."/>
            <person name="Templeton K."/>
            <person name="Luo Z."/>
            <person name="Davy M."/>
            <person name="Cheng C."/>
            <person name="Mcneilage M."/>
            <person name="Scaglione D."/>
            <person name="Liu Y."/>
            <person name="Zhang Q."/>
            <person name="Datson P."/>
            <person name="De Silva N."/>
            <person name="Gardiner S."/>
            <person name="Bassett H."/>
            <person name="Chagne D."/>
            <person name="Mccallum J."/>
            <person name="Dzierzon H."/>
            <person name="Deng C."/>
            <person name="Wang Y.-Y."/>
            <person name="Barron N."/>
            <person name="Manako K."/>
            <person name="Bowen J."/>
            <person name="Foster T."/>
            <person name="Erridge Z."/>
            <person name="Tiffin H."/>
            <person name="Waite C."/>
            <person name="Davies K."/>
            <person name="Grierson E."/>
            <person name="Laing W."/>
            <person name="Kirk R."/>
            <person name="Chen X."/>
            <person name="Wood M."/>
            <person name="Montefiori M."/>
            <person name="Brummell D."/>
            <person name="Schwinn K."/>
            <person name="Catanach A."/>
            <person name="Fullerton C."/>
            <person name="Li D."/>
            <person name="Meiyalaghan S."/>
            <person name="Nieuwenhuizen N."/>
            <person name="Read N."/>
            <person name="Prakash R."/>
            <person name="Hunter D."/>
            <person name="Zhang H."/>
            <person name="Mckenzie M."/>
            <person name="Knabel M."/>
            <person name="Harris A."/>
            <person name="Allan A."/>
            <person name="Chen A."/>
            <person name="Janssen B."/>
            <person name="Plunkett B."/>
            <person name="Dwamena C."/>
            <person name="Voogd C."/>
            <person name="Leif D."/>
            <person name="Lafferty D."/>
            <person name="Souleyre E."/>
            <person name="Varkonyi-Gasic E."/>
            <person name="Gambi F."/>
            <person name="Hanley J."/>
            <person name="Yao J.-L."/>
            <person name="Cheung J."/>
            <person name="David K."/>
            <person name="Warren B."/>
            <person name="Marsh K."/>
            <person name="Snowden K."/>
            <person name="Lin-Wang K."/>
            <person name="Brian L."/>
            <person name="Martinez-Sanchez M."/>
            <person name="Wang M."/>
            <person name="Ileperuma N."/>
            <person name="Macnee N."/>
            <person name="Campin R."/>
            <person name="Mcatee P."/>
            <person name="Drummond R."/>
            <person name="Espley R."/>
            <person name="Ireland H."/>
            <person name="Wu R."/>
            <person name="Atkinson R."/>
            <person name="Karunairetnam S."/>
            <person name="Bulley S."/>
            <person name="Chunkath S."/>
            <person name="Hanley Z."/>
            <person name="Storey R."/>
            <person name="Thrimawithana A."/>
            <person name="Thomson S."/>
            <person name="David C."/>
            <person name="Testolin R."/>
        </authorList>
    </citation>
    <scope>NUCLEOTIDE SEQUENCE [LARGE SCALE GENOMIC DNA]</scope>
    <source>
        <strain evidence="3">cv. Red5</strain>
        <tissue evidence="2">Young leaf</tissue>
    </source>
</reference>
<reference evidence="3" key="2">
    <citation type="journal article" date="2018" name="BMC Genomics">
        <title>A manually annotated Actinidia chinensis var. chinensis (kiwifruit) genome highlights the challenges associated with draft genomes and gene prediction in plants.</title>
        <authorList>
            <person name="Pilkington S.M."/>
            <person name="Crowhurst R."/>
            <person name="Hilario E."/>
            <person name="Nardozza S."/>
            <person name="Fraser L."/>
            <person name="Peng Y."/>
            <person name="Gunaseelan K."/>
            <person name="Simpson R."/>
            <person name="Tahir J."/>
            <person name="Deroles S.C."/>
            <person name="Templeton K."/>
            <person name="Luo Z."/>
            <person name="Davy M."/>
            <person name="Cheng C."/>
            <person name="McNeilage M."/>
            <person name="Scaglione D."/>
            <person name="Liu Y."/>
            <person name="Zhang Q."/>
            <person name="Datson P."/>
            <person name="De Silva N."/>
            <person name="Gardiner S.E."/>
            <person name="Bassett H."/>
            <person name="Chagne D."/>
            <person name="McCallum J."/>
            <person name="Dzierzon H."/>
            <person name="Deng C."/>
            <person name="Wang Y.Y."/>
            <person name="Barron L."/>
            <person name="Manako K."/>
            <person name="Bowen J."/>
            <person name="Foster T.M."/>
            <person name="Erridge Z.A."/>
            <person name="Tiffin H."/>
            <person name="Waite C.N."/>
            <person name="Davies K.M."/>
            <person name="Grierson E.P."/>
            <person name="Laing W.A."/>
            <person name="Kirk R."/>
            <person name="Chen X."/>
            <person name="Wood M."/>
            <person name="Montefiori M."/>
            <person name="Brummell D.A."/>
            <person name="Schwinn K.E."/>
            <person name="Catanach A."/>
            <person name="Fullerton C."/>
            <person name="Li D."/>
            <person name="Meiyalaghan S."/>
            <person name="Nieuwenhuizen N."/>
            <person name="Read N."/>
            <person name="Prakash R."/>
            <person name="Hunter D."/>
            <person name="Zhang H."/>
            <person name="McKenzie M."/>
            <person name="Knabel M."/>
            <person name="Harris A."/>
            <person name="Allan A.C."/>
            <person name="Gleave A."/>
            <person name="Chen A."/>
            <person name="Janssen B.J."/>
            <person name="Plunkett B."/>
            <person name="Ampomah-Dwamena C."/>
            <person name="Voogd C."/>
            <person name="Leif D."/>
            <person name="Lafferty D."/>
            <person name="Souleyre E.J.F."/>
            <person name="Varkonyi-Gasic E."/>
            <person name="Gambi F."/>
            <person name="Hanley J."/>
            <person name="Yao J.L."/>
            <person name="Cheung J."/>
            <person name="David K.M."/>
            <person name="Warren B."/>
            <person name="Marsh K."/>
            <person name="Snowden K.C."/>
            <person name="Lin-Wang K."/>
            <person name="Brian L."/>
            <person name="Martinez-Sanchez M."/>
            <person name="Wang M."/>
            <person name="Ileperuma N."/>
            <person name="Macnee N."/>
            <person name="Campin R."/>
            <person name="McAtee P."/>
            <person name="Drummond R.S.M."/>
            <person name="Espley R.V."/>
            <person name="Ireland H.S."/>
            <person name="Wu R."/>
            <person name="Atkinson R.G."/>
            <person name="Karunairetnam S."/>
            <person name="Bulley S."/>
            <person name="Chunkath S."/>
            <person name="Hanley Z."/>
            <person name="Storey R."/>
            <person name="Thrimawithana A.H."/>
            <person name="Thomson S."/>
            <person name="David C."/>
            <person name="Testolin R."/>
            <person name="Huang H."/>
            <person name="Hellens R.P."/>
            <person name="Schaffer R.J."/>
        </authorList>
    </citation>
    <scope>NUCLEOTIDE SEQUENCE [LARGE SCALE GENOMIC DNA]</scope>
    <source>
        <strain evidence="3">cv. Red5</strain>
    </source>
</reference>
<accession>A0A2R6PH88</accession>
<dbReference type="EMBL" id="NKQK01000025">
    <property type="protein sequence ID" value="PSR91246.1"/>
    <property type="molecule type" value="Genomic_DNA"/>
</dbReference>
<protein>
    <submittedName>
        <fullName evidence="2">Protocadherin alpha-10 like</fullName>
    </submittedName>
</protein>
<dbReference type="InParanoid" id="A0A2R6PH88"/>
<name>A0A2R6PH88_ACTCC</name>
<dbReference type="AlphaFoldDB" id="A0A2R6PH88"/>
<evidence type="ECO:0000256" key="1">
    <source>
        <dbReference type="SAM" id="MobiDB-lite"/>
    </source>
</evidence>